<keyword evidence="1" id="KW-0812">Transmembrane</keyword>
<accession>A0A8J4Y5C8</accession>
<dbReference type="AlphaFoldDB" id="A0A8J4Y5C8"/>
<dbReference type="EMBL" id="JACEEZ010019963">
    <property type="protein sequence ID" value="KAG0715160.1"/>
    <property type="molecule type" value="Genomic_DNA"/>
</dbReference>
<evidence type="ECO:0000313" key="3">
    <source>
        <dbReference type="Proteomes" id="UP000770661"/>
    </source>
</evidence>
<dbReference type="PANTHER" id="PTHR48021">
    <property type="match status" value="1"/>
</dbReference>
<feature type="transmembrane region" description="Helical" evidence="1">
    <location>
        <begin position="39"/>
        <end position="63"/>
    </location>
</feature>
<dbReference type="Gene3D" id="1.20.1250.20">
    <property type="entry name" value="MFS general substrate transporter like domains"/>
    <property type="match status" value="1"/>
</dbReference>
<feature type="transmembrane region" description="Helical" evidence="1">
    <location>
        <begin position="247"/>
        <end position="267"/>
    </location>
</feature>
<dbReference type="PANTHER" id="PTHR48021:SF1">
    <property type="entry name" value="GH07001P-RELATED"/>
    <property type="match status" value="1"/>
</dbReference>
<feature type="transmembrane region" description="Helical" evidence="1">
    <location>
        <begin position="83"/>
        <end position="103"/>
    </location>
</feature>
<organism evidence="2 3">
    <name type="scientific">Chionoecetes opilio</name>
    <name type="common">Atlantic snow crab</name>
    <name type="synonym">Cancer opilio</name>
    <dbReference type="NCBI Taxonomy" id="41210"/>
    <lineage>
        <taxon>Eukaryota</taxon>
        <taxon>Metazoa</taxon>
        <taxon>Ecdysozoa</taxon>
        <taxon>Arthropoda</taxon>
        <taxon>Crustacea</taxon>
        <taxon>Multicrustacea</taxon>
        <taxon>Malacostraca</taxon>
        <taxon>Eumalacostraca</taxon>
        <taxon>Eucarida</taxon>
        <taxon>Decapoda</taxon>
        <taxon>Pleocyemata</taxon>
        <taxon>Brachyura</taxon>
        <taxon>Eubrachyura</taxon>
        <taxon>Majoidea</taxon>
        <taxon>Majidae</taxon>
        <taxon>Chionoecetes</taxon>
    </lineage>
</organism>
<evidence type="ECO:0000313" key="2">
    <source>
        <dbReference type="EMBL" id="KAG0715160.1"/>
    </source>
</evidence>
<dbReference type="GO" id="GO:0022857">
    <property type="term" value="F:transmembrane transporter activity"/>
    <property type="evidence" value="ECO:0007669"/>
    <property type="project" value="TreeGrafter"/>
</dbReference>
<comment type="caution">
    <text evidence="2">The sequence shown here is derived from an EMBL/GenBank/DDBJ whole genome shotgun (WGS) entry which is preliminary data.</text>
</comment>
<keyword evidence="3" id="KW-1185">Reference proteome</keyword>
<dbReference type="InterPro" id="IPR036259">
    <property type="entry name" value="MFS_trans_sf"/>
</dbReference>
<keyword evidence="1" id="KW-1133">Transmembrane helix</keyword>
<dbReference type="Proteomes" id="UP000770661">
    <property type="component" value="Unassembled WGS sequence"/>
</dbReference>
<proteinExistence type="predicted"/>
<dbReference type="GO" id="GO:0016020">
    <property type="term" value="C:membrane"/>
    <property type="evidence" value="ECO:0007669"/>
    <property type="project" value="TreeGrafter"/>
</dbReference>
<protein>
    <submittedName>
        <fullName evidence="2">Uncharacterized protein</fullName>
    </submittedName>
</protein>
<sequence length="306" mass="33887">MIERIENILEPLDQVGYPYWYSGTDLDYERSSSRQVGMVLVASLAFLQLGMAITWPSALAAHLPHDNSTLFNYHLHITPPQEWIGSLMFFWYHGGVAPNGFYVDWLGRRLSMAVSSLPTALGWLLITFANNKPHDSLPAVVPSDQDHTARMLQDTGVTLDPSLGTLILNYSVSVWSHPALHRGGSHRPPLELDGLLHHHGSRIHHTGLFHLLPFPSPKPQLQPDLEISMFSSLGGNATALVSAQNKGMCMCLLFAGVTSMASIQLYSTLVDNITLPGLFWTYALFATGGMLHTLFFIRETSRQNIG</sequence>
<evidence type="ECO:0000256" key="1">
    <source>
        <dbReference type="SAM" id="Phobius"/>
    </source>
</evidence>
<name>A0A8J4Y5C8_CHIOP</name>
<gene>
    <name evidence="2" type="ORF">GWK47_012602</name>
</gene>
<feature type="transmembrane region" description="Helical" evidence="1">
    <location>
        <begin position="279"/>
        <end position="297"/>
    </location>
</feature>
<dbReference type="SUPFAM" id="SSF103473">
    <property type="entry name" value="MFS general substrate transporter"/>
    <property type="match status" value="1"/>
</dbReference>
<dbReference type="InterPro" id="IPR050549">
    <property type="entry name" value="MFS_Trehalose_Transporter"/>
</dbReference>
<reference evidence="2" key="1">
    <citation type="submission" date="2020-07" db="EMBL/GenBank/DDBJ databases">
        <title>The High-quality genome of the commercially important snow crab, Chionoecetes opilio.</title>
        <authorList>
            <person name="Jeong J.-H."/>
            <person name="Ryu S."/>
        </authorList>
    </citation>
    <scope>NUCLEOTIDE SEQUENCE</scope>
    <source>
        <strain evidence="2">MADBK_172401_WGS</strain>
        <tissue evidence="2">Digestive gland</tissue>
    </source>
</reference>
<keyword evidence="1" id="KW-0472">Membrane</keyword>